<comment type="catalytic activity">
    <reaction evidence="10">
        <text>L-threonyl-[protein] + ATP = O-phospho-L-threonyl-[protein] + ADP + H(+)</text>
        <dbReference type="Rhea" id="RHEA:46608"/>
        <dbReference type="Rhea" id="RHEA-COMP:11060"/>
        <dbReference type="Rhea" id="RHEA-COMP:11605"/>
        <dbReference type="ChEBI" id="CHEBI:15378"/>
        <dbReference type="ChEBI" id="CHEBI:30013"/>
        <dbReference type="ChEBI" id="CHEBI:30616"/>
        <dbReference type="ChEBI" id="CHEBI:61977"/>
        <dbReference type="ChEBI" id="CHEBI:456216"/>
        <dbReference type="EC" id="2.7.11.1"/>
    </reaction>
</comment>
<dbReference type="GO" id="GO:0005524">
    <property type="term" value="F:ATP binding"/>
    <property type="evidence" value="ECO:0007669"/>
    <property type="project" value="UniProtKB-KW"/>
</dbReference>
<keyword evidence="7" id="KW-0067">ATP-binding</keyword>
<dbReference type="InterPro" id="IPR011009">
    <property type="entry name" value="Kinase-like_dom_sf"/>
</dbReference>
<keyword evidence="14" id="KW-1185">Reference proteome</keyword>
<evidence type="ECO:0000256" key="6">
    <source>
        <dbReference type="ARBA" id="ARBA00022741"/>
    </source>
</evidence>
<dbReference type="Proteomes" id="UP001188597">
    <property type="component" value="Unassembled WGS sequence"/>
</dbReference>
<dbReference type="GO" id="GO:0005886">
    <property type="term" value="C:plasma membrane"/>
    <property type="evidence" value="ECO:0007669"/>
    <property type="project" value="UniProtKB-SubCell"/>
</dbReference>
<evidence type="ECO:0000256" key="2">
    <source>
        <dbReference type="ARBA" id="ARBA00012513"/>
    </source>
</evidence>
<comment type="subcellular location">
    <subcellularLocation>
        <location evidence="1">Cell membrane</location>
        <topology evidence="1">Single-pass membrane protein</topology>
    </subcellularLocation>
</comment>
<evidence type="ECO:0000256" key="1">
    <source>
        <dbReference type="ARBA" id="ARBA00004162"/>
    </source>
</evidence>
<name>A0AA89B7N6_9ASTE</name>
<keyword evidence="6" id="KW-0547">Nucleotide-binding</keyword>
<evidence type="ECO:0000313" key="13">
    <source>
        <dbReference type="EMBL" id="KAK3031200.1"/>
    </source>
</evidence>
<evidence type="ECO:0000256" key="8">
    <source>
        <dbReference type="ARBA" id="ARBA00022989"/>
    </source>
</evidence>
<protein>
    <recommendedName>
        <fullName evidence="2">non-specific serine/threonine protein kinase</fullName>
        <ecNumber evidence="2">2.7.11.1</ecNumber>
    </recommendedName>
</protein>
<evidence type="ECO:0000256" key="9">
    <source>
        <dbReference type="ARBA" id="ARBA00023136"/>
    </source>
</evidence>
<evidence type="ECO:0000256" key="7">
    <source>
        <dbReference type="ARBA" id="ARBA00022840"/>
    </source>
</evidence>
<dbReference type="InterPro" id="IPR047117">
    <property type="entry name" value="PERK1-13-like"/>
</dbReference>
<comment type="catalytic activity">
    <reaction evidence="11">
        <text>L-seryl-[protein] + ATP = O-phospho-L-seryl-[protein] + ADP + H(+)</text>
        <dbReference type="Rhea" id="RHEA:17989"/>
        <dbReference type="Rhea" id="RHEA-COMP:9863"/>
        <dbReference type="Rhea" id="RHEA-COMP:11604"/>
        <dbReference type="ChEBI" id="CHEBI:15378"/>
        <dbReference type="ChEBI" id="CHEBI:29999"/>
        <dbReference type="ChEBI" id="CHEBI:30616"/>
        <dbReference type="ChEBI" id="CHEBI:83421"/>
        <dbReference type="ChEBI" id="CHEBI:456216"/>
        <dbReference type="EC" id="2.7.11.1"/>
    </reaction>
</comment>
<organism evidence="13 14">
    <name type="scientific">Escallonia herrerae</name>
    <dbReference type="NCBI Taxonomy" id="1293975"/>
    <lineage>
        <taxon>Eukaryota</taxon>
        <taxon>Viridiplantae</taxon>
        <taxon>Streptophyta</taxon>
        <taxon>Embryophyta</taxon>
        <taxon>Tracheophyta</taxon>
        <taxon>Spermatophyta</taxon>
        <taxon>Magnoliopsida</taxon>
        <taxon>eudicotyledons</taxon>
        <taxon>Gunneridae</taxon>
        <taxon>Pentapetalae</taxon>
        <taxon>asterids</taxon>
        <taxon>campanulids</taxon>
        <taxon>Escalloniales</taxon>
        <taxon>Escalloniaceae</taxon>
        <taxon>Escallonia</taxon>
    </lineage>
</organism>
<dbReference type="Gene3D" id="1.10.510.10">
    <property type="entry name" value="Transferase(Phosphotransferase) domain 1"/>
    <property type="match status" value="1"/>
</dbReference>
<evidence type="ECO:0000256" key="10">
    <source>
        <dbReference type="ARBA" id="ARBA00047899"/>
    </source>
</evidence>
<dbReference type="InterPro" id="IPR000719">
    <property type="entry name" value="Prot_kinase_dom"/>
</dbReference>
<evidence type="ECO:0000256" key="4">
    <source>
        <dbReference type="ARBA" id="ARBA00022679"/>
    </source>
</evidence>
<dbReference type="PANTHER" id="PTHR47982">
    <property type="entry name" value="PROLINE-RICH RECEPTOR-LIKE PROTEIN KINASE PERK4"/>
    <property type="match status" value="1"/>
</dbReference>
<accession>A0AA89B7N6</accession>
<dbReference type="AlphaFoldDB" id="A0AA89B7N6"/>
<comment type="caution">
    <text evidence="13">The sequence shown here is derived from an EMBL/GenBank/DDBJ whole genome shotgun (WGS) entry which is preliminary data.</text>
</comment>
<sequence>MVSRMVRMMPLPQSVEIRERIALGSARAPYLHGHNKPNMLDAKIIHRDVKAANIFLNEEFEAVVGGFWIAKLMDCQDSHVDTADSPMERPKMSEVIRVLEGDNLAERWEQLEHEIVCNQFNIYHQNLDRTIADSIINPLPEELSGPR</sequence>
<keyword evidence="8" id="KW-1133">Transmembrane helix</keyword>
<reference evidence="13" key="1">
    <citation type="submission" date="2022-12" db="EMBL/GenBank/DDBJ databases">
        <title>Draft genome assemblies for two species of Escallonia (Escalloniales).</title>
        <authorList>
            <person name="Chanderbali A."/>
            <person name="Dervinis C."/>
            <person name="Anghel I."/>
            <person name="Soltis D."/>
            <person name="Soltis P."/>
            <person name="Zapata F."/>
        </authorList>
    </citation>
    <scope>NUCLEOTIDE SEQUENCE</scope>
    <source>
        <strain evidence="13">UCBG64.0493</strain>
        <tissue evidence="13">Leaf</tissue>
    </source>
</reference>
<keyword evidence="3" id="KW-0418">Kinase</keyword>
<keyword evidence="5" id="KW-0812">Transmembrane</keyword>
<feature type="domain" description="Protein kinase" evidence="12">
    <location>
        <begin position="1"/>
        <end position="147"/>
    </location>
</feature>
<keyword evidence="4" id="KW-0808">Transferase</keyword>
<gene>
    <name evidence="13" type="ORF">RJ639_035357</name>
</gene>
<dbReference type="EMBL" id="JAVXUP010000315">
    <property type="protein sequence ID" value="KAK3031200.1"/>
    <property type="molecule type" value="Genomic_DNA"/>
</dbReference>
<dbReference type="GO" id="GO:0004674">
    <property type="term" value="F:protein serine/threonine kinase activity"/>
    <property type="evidence" value="ECO:0007669"/>
    <property type="project" value="UniProtKB-KW"/>
</dbReference>
<evidence type="ECO:0000259" key="12">
    <source>
        <dbReference type="PROSITE" id="PS50011"/>
    </source>
</evidence>
<evidence type="ECO:0000256" key="3">
    <source>
        <dbReference type="ARBA" id="ARBA00022527"/>
    </source>
</evidence>
<dbReference type="InterPro" id="IPR008271">
    <property type="entry name" value="Ser/Thr_kinase_AS"/>
</dbReference>
<evidence type="ECO:0000256" key="11">
    <source>
        <dbReference type="ARBA" id="ARBA00048679"/>
    </source>
</evidence>
<keyword evidence="3" id="KW-0723">Serine/threonine-protein kinase</keyword>
<dbReference type="EC" id="2.7.11.1" evidence="2"/>
<dbReference type="PROSITE" id="PS50011">
    <property type="entry name" value="PROTEIN_KINASE_DOM"/>
    <property type="match status" value="1"/>
</dbReference>
<keyword evidence="9" id="KW-0472">Membrane</keyword>
<proteinExistence type="predicted"/>
<dbReference type="SUPFAM" id="SSF56112">
    <property type="entry name" value="Protein kinase-like (PK-like)"/>
    <property type="match status" value="1"/>
</dbReference>
<evidence type="ECO:0000313" key="14">
    <source>
        <dbReference type="Proteomes" id="UP001188597"/>
    </source>
</evidence>
<dbReference type="PROSITE" id="PS00108">
    <property type="entry name" value="PROTEIN_KINASE_ST"/>
    <property type="match status" value="1"/>
</dbReference>
<evidence type="ECO:0000256" key="5">
    <source>
        <dbReference type="ARBA" id="ARBA00022692"/>
    </source>
</evidence>